<feature type="transmembrane region" description="Helical" evidence="1">
    <location>
        <begin position="208"/>
        <end position="228"/>
    </location>
</feature>
<evidence type="ECO:0000256" key="1">
    <source>
        <dbReference type="SAM" id="Phobius"/>
    </source>
</evidence>
<keyword evidence="4" id="KW-0808">Transferase</keyword>
<keyword evidence="1" id="KW-0472">Membrane</keyword>
<protein>
    <submittedName>
        <fullName evidence="4">Acyltransferase</fullName>
    </submittedName>
</protein>
<evidence type="ECO:0000259" key="3">
    <source>
        <dbReference type="Pfam" id="PF19040"/>
    </source>
</evidence>
<feature type="transmembrane region" description="Helical" evidence="1">
    <location>
        <begin position="178"/>
        <end position="196"/>
    </location>
</feature>
<feature type="transmembrane region" description="Helical" evidence="1">
    <location>
        <begin position="368"/>
        <end position="387"/>
    </location>
</feature>
<dbReference type="InterPro" id="IPR050879">
    <property type="entry name" value="Acyltransferase_3"/>
</dbReference>
<dbReference type="GO" id="GO:0009103">
    <property type="term" value="P:lipopolysaccharide biosynthetic process"/>
    <property type="evidence" value="ECO:0007669"/>
    <property type="project" value="TreeGrafter"/>
</dbReference>
<dbReference type="Pfam" id="PF01757">
    <property type="entry name" value="Acyl_transf_3"/>
    <property type="match status" value="1"/>
</dbReference>
<proteinExistence type="predicted"/>
<feature type="transmembrane region" description="Helical" evidence="1">
    <location>
        <begin position="268"/>
        <end position="285"/>
    </location>
</feature>
<feature type="transmembrane region" description="Helical" evidence="1">
    <location>
        <begin position="149"/>
        <end position="166"/>
    </location>
</feature>
<dbReference type="AlphaFoldDB" id="A0A134B6A5"/>
<keyword evidence="1" id="KW-0812">Transmembrane</keyword>
<dbReference type="InterPro" id="IPR002656">
    <property type="entry name" value="Acyl_transf_3_dom"/>
</dbReference>
<dbReference type="PANTHER" id="PTHR23028:SF53">
    <property type="entry name" value="ACYL_TRANSF_3 DOMAIN-CONTAINING PROTEIN"/>
    <property type="match status" value="1"/>
</dbReference>
<organism evidence="4 5">
    <name type="scientific">Porphyromonas somerae</name>
    <dbReference type="NCBI Taxonomy" id="322095"/>
    <lineage>
        <taxon>Bacteria</taxon>
        <taxon>Pseudomonadati</taxon>
        <taxon>Bacteroidota</taxon>
        <taxon>Bacteroidia</taxon>
        <taxon>Bacteroidales</taxon>
        <taxon>Porphyromonadaceae</taxon>
        <taxon>Porphyromonas</taxon>
    </lineage>
</organism>
<keyword evidence="5" id="KW-1185">Reference proteome</keyword>
<keyword evidence="1" id="KW-1133">Transmembrane helix</keyword>
<dbReference type="STRING" id="322095.HMPREF3185_01322"/>
<keyword evidence="4" id="KW-0012">Acyltransferase</keyword>
<evidence type="ECO:0000313" key="4">
    <source>
        <dbReference type="EMBL" id="KXB75476.1"/>
    </source>
</evidence>
<feature type="transmembrane region" description="Helical" evidence="1">
    <location>
        <begin position="12"/>
        <end position="32"/>
    </location>
</feature>
<dbReference type="Pfam" id="PF19040">
    <property type="entry name" value="SGNH"/>
    <property type="match status" value="1"/>
</dbReference>
<sequence length="639" mass="73325">MANQLSTSSYRADLDGLRAIAVLSVFIFHLHAPWMPSGFLGVDIFFVLSGYLISTILYREIRADRFSYGQFYLRRIRRILPAFFAVVITSLLLAYIFFVPEDLPHVQRSAIASLFFGANIYYSQGVGYFDPSSEENPLLHIWSLSVEEQFYFLFPILLSLLIAFWRKRCASEESLRTRLLYSVAVIGGGLLMSSFLPLKDFGLNWERYYLPYIRFGELMVGSFLAIALCDAPHKRDRALLPWLGTLAVLLLVVCFFLDDFFVGRKFPGPLAILPCGAVAVLIWANRQRYWLSRLLSWTPIVWVGKISYSLYLWHWVVLAFLRYYVGSTLSMRFVLLATPLIFVLSLISYYCIEQPLRHKSVSIKQALGYYYVIPGIVVLFFSCTHLFEIPFPDQYVRYSSKNHLQVETTLGAPVPPKVLIAGDSHAMHLFRFFDLVGKREGWGAYASGVASEPFLFGYDYDPTLNMGKGKLRNDSLARAYMQYDVVILASLWGSTGYPLDPDFLPAIDRTLQQLLAAGKHVIMTYSCYGRAQSRVRESYLVYRGILDSDPDRFTPEELNGDFYVETKGNAERVQQYVQARYPQVVWVNLADLIPPTLLYEGMPVMADIHHLNDYGAEMMNQIYKERGWRLIPQSYLQDK</sequence>
<name>A0A134B6A5_9PORP</name>
<dbReference type="PATRIC" id="fig|322095.3.peg.1309"/>
<feature type="transmembrane region" description="Helical" evidence="1">
    <location>
        <begin position="240"/>
        <end position="262"/>
    </location>
</feature>
<dbReference type="InterPro" id="IPR043968">
    <property type="entry name" value="SGNH"/>
</dbReference>
<feature type="transmembrane region" description="Helical" evidence="1">
    <location>
        <begin position="38"/>
        <end position="58"/>
    </location>
</feature>
<feature type="domain" description="Acyltransferase 3" evidence="2">
    <location>
        <begin position="12"/>
        <end position="349"/>
    </location>
</feature>
<dbReference type="Proteomes" id="UP000070224">
    <property type="component" value="Unassembled WGS sequence"/>
</dbReference>
<feature type="domain" description="SGNH" evidence="3">
    <location>
        <begin position="409"/>
        <end position="624"/>
    </location>
</feature>
<dbReference type="GO" id="GO:0016747">
    <property type="term" value="F:acyltransferase activity, transferring groups other than amino-acyl groups"/>
    <property type="evidence" value="ECO:0007669"/>
    <property type="project" value="InterPro"/>
</dbReference>
<evidence type="ECO:0000313" key="5">
    <source>
        <dbReference type="Proteomes" id="UP000070224"/>
    </source>
</evidence>
<comment type="caution">
    <text evidence="4">The sequence shown here is derived from an EMBL/GenBank/DDBJ whole genome shotgun (WGS) entry which is preliminary data.</text>
</comment>
<feature type="transmembrane region" description="Helical" evidence="1">
    <location>
        <begin position="79"/>
        <end position="98"/>
    </location>
</feature>
<dbReference type="OrthoDB" id="9796461at2"/>
<dbReference type="RefSeq" id="WP_060935585.1">
    <property type="nucleotide sequence ID" value="NZ_KQ960453.1"/>
</dbReference>
<feature type="transmembrane region" description="Helical" evidence="1">
    <location>
        <begin position="331"/>
        <end position="352"/>
    </location>
</feature>
<evidence type="ECO:0000259" key="2">
    <source>
        <dbReference type="Pfam" id="PF01757"/>
    </source>
</evidence>
<gene>
    <name evidence="4" type="ORF">HMPREF3185_01322</name>
</gene>
<dbReference type="GO" id="GO:0016020">
    <property type="term" value="C:membrane"/>
    <property type="evidence" value="ECO:0007669"/>
    <property type="project" value="TreeGrafter"/>
</dbReference>
<dbReference type="PANTHER" id="PTHR23028">
    <property type="entry name" value="ACETYLTRANSFERASE"/>
    <property type="match status" value="1"/>
</dbReference>
<accession>A0A134B6A5</accession>
<dbReference type="EMBL" id="LSDK01000091">
    <property type="protein sequence ID" value="KXB75476.1"/>
    <property type="molecule type" value="Genomic_DNA"/>
</dbReference>
<reference evidence="5" key="1">
    <citation type="submission" date="2016-01" db="EMBL/GenBank/DDBJ databases">
        <authorList>
            <person name="Mitreva M."/>
            <person name="Pepin K.H."/>
            <person name="Mihindukulasuriya K.A."/>
            <person name="Fulton R."/>
            <person name="Fronick C."/>
            <person name="O'Laughlin M."/>
            <person name="Miner T."/>
            <person name="Herter B."/>
            <person name="Rosa B.A."/>
            <person name="Cordes M."/>
            <person name="Tomlinson C."/>
            <person name="Wollam A."/>
            <person name="Palsikar V.B."/>
            <person name="Mardis E.R."/>
            <person name="Wilson R.K."/>
        </authorList>
    </citation>
    <scope>NUCLEOTIDE SEQUENCE [LARGE SCALE GENOMIC DNA]</scope>
    <source>
        <strain evidence="5">KA00683</strain>
    </source>
</reference>